<dbReference type="PANTHER" id="PTHR24148:SF64">
    <property type="entry name" value="HETEROKARYON INCOMPATIBILITY DOMAIN-CONTAINING PROTEIN"/>
    <property type="match status" value="1"/>
</dbReference>
<dbReference type="InterPro" id="IPR010730">
    <property type="entry name" value="HET"/>
</dbReference>
<dbReference type="PANTHER" id="PTHR24148">
    <property type="entry name" value="ANKYRIN REPEAT DOMAIN-CONTAINING PROTEIN 39 HOMOLOG-RELATED"/>
    <property type="match status" value="1"/>
</dbReference>
<organism evidence="2 3">
    <name type="scientific">Podospora didyma</name>
    <dbReference type="NCBI Taxonomy" id="330526"/>
    <lineage>
        <taxon>Eukaryota</taxon>
        <taxon>Fungi</taxon>
        <taxon>Dikarya</taxon>
        <taxon>Ascomycota</taxon>
        <taxon>Pezizomycotina</taxon>
        <taxon>Sordariomycetes</taxon>
        <taxon>Sordariomycetidae</taxon>
        <taxon>Sordariales</taxon>
        <taxon>Podosporaceae</taxon>
        <taxon>Podospora</taxon>
    </lineage>
</organism>
<dbReference type="EMBL" id="JAULSW010000004">
    <property type="protein sequence ID" value="KAK3384882.1"/>
    <property type="molecule type" value="Genomic_DNA"/>
</dbReference>
<dbReference type="Pfam" id="PF06985">
    <property type="entry name" value="HET"/>
    <property type="match status" value="1"/>
</dbReference>
<evidence type="ECO:0000259" key="1">
    <source>
        <dbReference type="Pfam" id="PF06985"/>
    </source>
</evidence>
<evidence type="ECO:0000313" key="2">
    <source>
        <dbReference type="EMBL" id="KAK3384882.1"/>
    </source>
</evidence>
<feature type="domain" description="Heterokaryon incompatibility" evidence="1">
    <location>
        <begin position="58"/>
        <end position="141"/>
    </location>
</feature>
<dbReference type="Proteomes" id="UP001285441">
    <property type="component" value="Unassembled WGS sequence"/>
</dbReference>
<comment type="caution">
    <text evidence="2">The sequence shown here is derived from an EMBL/GenBank/DDBJ whole genome shotgun (WGS) entry which is preliminary data.</text>
</comment>
<gene>
    <name evidence="2" type="ORF">B0H63DRAFT_522231</name>
</gene>
<sequence>MAKPESPGGSSSGRGAQNLKLSLKPIRFLRLLKAKERRDGIQCELFRTVLRSDQGLPYEAVSYTWEDGRPPVEITVNGDEIRVTRIVYEALVNLRQEDRDRMMWIDRICTDPTDLDEKAHQLNQLKLVYEYAENVVIYLPPVPYCGSGDVDLLVSMMSQLDTRVLRRSDYMRNLAASWEDEWPRMLFNLADGLQIVLCGGNAASTRVFSVMPSLNMKGSARVQNVLDIMPGHLRRSFWWNECPDLFTLVREVAETTFLIRGKS</sequence>
<proteinExistence type="predicted"/>
<reference evidence="2" key="2">
    <citation type="submission" date="2023-06" db="EMBL/GenBank/DDBJ databases">
        <authorList>
            <consortium name="Lawrence Berkeley National Laboratory"/>
            <person name="Haridas S."/>
            <person name="Hensen N."/>
            <person name="Bonometti L."/>
            <person name="Westerberg I."/>
            <person name="Brannstrom I.O."/>
            <person name="Guillou S."/>
            <person name="Cros-Aarteil S."/>
            <person name="Calhoun S."/>
            <person name="Kuo A."/>
            <person name="Mondo S."/>
            <person name="Pangilinan J."/>
            <person name="Riley R."/>
            <person name="LaButti K."/>
            <person name="Andreopoulos B."/>
            <person name="Lipzen A."/>
            <person name="Chen C."/>
            <person name="Yanf M."/>
            <person name="Daum C."/>
            <person name="Ng V."/>
            <person name="Clum A."/>
            <person name="Steindorff A."/>
            <person name="Ohm R."/>
            <person name="Martin F."/>
            <person name="Silar P."/>
            <person name="Natvig D."/>
            <person name="Lalanne C."/>
            <person name="Gautier V."/>
            <person name="Ament-velasquez S.L."/>
            <person name="Kruys A."/>
            <person name="Hutchinson M.I."/>
            <person name="Powell A.J."/>
            <person name="Barry K."/>
            <person name="Miller A.N."/>
            <person name="Grigoriev I.V."/>
            <person name="Debuchy R."/>
            <person name="Gladieux P."/>
            <person name="Thoren M.H."/>
            <person name="Johannesson H."/>
        </authorList>
    </citation>
    <scope>NUCLEOTIDE SEQUENCE</scope>
    <source>
        <strain evidence="2">CBS 232.78</strain>
    </source>
</reference>
<protein>
    <submittedName>
        <fullName evidence="2">Heterokaryon incompatibility protein-domain-containing protein</fullName>
    </submittedName>
</protein>
<evidence type="ECO:0000313" key="3">
    <source>
        <dbReference type="Proteomes" id="UP001285441"/>
    </source>
</evidence>
<name>A0AAE0NNP2_9PEZI</name>
<accession>A0AAE0NNP2</accession>
<reference evidence="2" key="1">
    <citation type="journal article" date="2023" name="Mol. Phylogenet. Evol.">
        <title>Genome-scale phylogeny and comparative genomics of the fungal order Sordariales.</title>
        <authorList>
            <person name="Hensen N."/>
            <person name="Bonometti L."/>
            <person name="Westerberg I."/>
            <person name="Brannstrom I.O."/>
            <person name="Guillou S."/>
            <person name="Cros-Aarteil S."/>
            <person name="Calhoun S."/>
            <person name="Haridas S."/>
            <person name="Kuo A."/>
            <person name="Mondo S."/>
            <person name="Pangilinan J."/>
            <person name="Riley R."/>
            <person name="LaButti K."/>
            <person name="Andreopoulos B."/>
            <person name="Lipzen A."/>
            <person name="Chen C."/>
            <person name="Yan M."/>
            <person name="Daum C."/>
            <person name="Ng V."/>
            <person name="Clum A."/>
            <person name="Steindorff A."/>
            <person name="Ohm R.A."/>
            <person name="Martin F."/>
            <person name="Silar P."/>
            <person name="Natvig D.O."/>
            <person name="Lalanne C."/>
            <person name="Gautier V."/>
            <person name="Ament-Velasquez S.L."/>
            <person name="Kruys A."/>
            <person name="Hutchinson M.I."/>
            <person name="Powell A.J."/>
            <person name="Barry K."/>
            <person name="Miller A.N."/>
            <person name="Grigoriev I.V."/>
            <person name="Debuchy R."/>
            <person name="Gladieux P."/>
            <person name="Hiltunen Thoren M."/>
            <person name="Johannesson H."/>
        </authorList>
    </citation>
    <scope>NUCLEOTIDE SEQUENCE</scope>
    <source>
        <strain evidence="2">CBS 232.78</strain>
    </source>
</reference>
<dbReference type="AlphaFoldDB" id="A0AAE0NNP2"/>
<keyword evidence="3" id="KW-1185">Reference proteome</keyword>
<dbReference type="InterPro" id="IPR052895">
    <property type="entry name" value="HetReg/Transcr_Mod"/>
</dbReference>